<accession>A0ACB8YC92</accession>
<name>A0ACB8YC92_ARCLA</name>
<reference evidence="2" key="1">
    <citation type="journal article" date="2022" name="Mol. Ecol. Resour.">
        <title>The genomes of chicory, endive, great burdock and yacon provide insights into Asteraceae palaeo-polyploidization history and plant inulin production.</title>
        <authorList>
            <person name="Fan W."/>
            <person name="Wang S."/>
            <person name="Wang H."/>
            <person name="Wang A."/>
            <person name="Jiang F."/>
            <person name="Liu H."/>
            <person name="Zhao H."/>
            <person name="Xu D."/>
            <person name="Zhang Y."/>
        </authorList>
    </citation>
    <scope>NUCLEOTIDE SEQUENCE [LARGE SCALE GENOMIC DNA]</scope>
    <source>
        <strain evidence="2">cv. Niubang</strain>
    </source>
</reference>
<protein>
    <submittedName>
        <fullName evidence="1">Uncharacterized protein</fullName>
    </submittedName>
</protein>
<reference evidence="1 2" key="2">
    <citation type="journal article" date="2022" name="Mol. Ecol. Resour.">
        <title>The genomes of chicory, endive, great burdock and yacon provide insights into Asteraceae paleo-polyploidization history and plant inulin production.</title>
        <authorList>
            <person name="Fan W."/>
            <person name="Wang S."/>
            <person name="Wang H."/>
            <person name="Wang A."/>
            <person name="Jiang F."/>
            <person name="Liu H."/>
            <person name="Zhao H."/>
            <person name="Xu D."/>
            <person name="Zhang Y."/>
        </authorList>
    </citation>
    <scope>NUCLEOTIDE SEQUENCE [LARGE SCALE GENOMIC DNA]</scope>
    <source>
        <strain evidence="2">cv. Niubang</strain>
    </source>
</reference>
<evidence type="ECO:0000313" key="2">
    <source>
        <dbReference type="Proteomes" id="UP001055879"/>
    </source>
</evidence>
<keyword evidence="2" id="KW-1185">Reference proteome</keyword>
<dbReference type="Proteomes" id="UP001055879">
    <property type="component" value="Linkage Group LG13"/>
</dbReference>
<sequence length="143" mass="15676">MTEANASLIPPHIGSLQDPRNASIFYDYEVADDDSDDDDSDDDANDDTGAERLLDTVEEESDDLLVISDSEEVSEPTDDFFEFKDVEFTVDAVEPERVSTIPEPILTNPNHAKTLNASPSKQVETSKADPLSSNPPQSNQTDT</sequence>
<organism evidence="1 2">
    <name type="scientific">Arctium lappa</name>
    <name type="common">Greater burdock</name>
    <name type="synonym">Lappa major</name>
    <dbReference type="NCBI Taxonomy" id="4217"/>
    <lineage>
        <taxon>Eukaryota</taxon>
        <taxon>Viridiplantae</taxon>
        <taxon>Streptophyta</taxon>
        <taxon>Embryophyta</taxon>
        <taxon>Tracheophyta</taxon>
        <taxon>Spermatophyta</taxon>
        <taxon>Magnoliopsida</taxon>
        <taxon>eudicotyledons</taxon>
        <taxon>Gunneridae</taxon>
        <taxon>Pentapetalae</taxon>
        <taxon>asterids</taxon>
        <taxon>campanulids</taxon>
        <taxon>Asterales</taxon>
        <taxon>Asteraceae</taxon>
        <taxon>Carduoideae</taxon>
        <taxon>Cardueae</taxon>
        <taxon>Arctiinae</taxon>
        <taxon>Arctium</taxon>
    </lineage>
</organism>
<evidence type="ECO:0000313" key="1">
    <source>
        <dbReference type="EMBL" id="KAI3681233.1"/>
    </source>
</evidence>
<dbReference type="EMBL" id="CM042059">
    <property type="protein sequence ID" value="KAI3681233.1"/>
    <property type="molecule type" value="Genomic_DNA"/>
</dbReference>
<proteinExistence type="predicted"/>
<gene>
    <name evidence="1" type="ORF">L6452_36020</name>
</gene>
<comment type="caution">
    <text evidence="1">The sequence shown here is derived from an EMBL/GenBank/DDBJ whole genome shotgun (WGS) entry which is preliminary data.</text>
</comment>